<comment type="caution">
    <text evidence="1">The sequence shown here is derived from an EMBL/GenBank/DDBJ whole genome shotgun (WGS) entry which is preliminary data.</text>
</comment>
<protein>
    <submittedName>
        <fullName evidence="1">Uncharacterized protein</fullName>
    </submittedName>
</protein>
<accession>A0A4R5EVH3</accession>
<evidence type="ECO:0000313" key="1">
    <source>
        <dbReference type="EMBL" id="TDE38935.1"/>
    </source>
</evidence>
<proteinExistence type="predicted"/>
<gene>
    <name evidence="1" type="ORF">E1B25_07910</name>
</gene>
<sequence>MHDNKFGSKMAIQVDPIGFQVGARLMRVGPEGGTKEVALVIKESEADLASSWGRGKYQVGQVNLYSPETQRGLFNLGIYSGSDIILELNLAVISKRGEIYELLAELVGQVALHVYVFDQAGRSIELIELKNPYRLEQHKIFDDLPDIELEDMAVIQRMMDEAFDIADQETVASKLQDSAGGS</sequence>
<dbReference type="Proteomes" id="UP000294662">
    <property type="component" value="Unassembled WGS sequence"/>
</dbReference>
<dbReference type="RefSeq" id="WP_132828227.1">
    <property type="nucleotide sequence ID" value="NZ_SMFP01000004.1"/>
</dbReference>
<keyword evidence="2" id="KW-1185">Reference proteome</keyword>
<organism evidence="1 2">
    <name type="scientific">Antarcticimicrobium sediminis</name>
    <dbReference type="NCBI Taxonomy" id="2546227"/>
    <lineage>
        <taxon>Bacteria</taxon>
        <taxon>Pseudomonadati</taxon>
        <taxon>Pseudomonadota</taxon>
        <taxon>Alphaproteobacteria</taxon>
        <taxon>Rhodobacterales</taxon>
        <taxon>Paracoccaceae</taxon>
        <taxon>Antarcticimicrobium</taxon>
    </lineage>
</organism>
<reference evidence="1 2" key="1">
    <citation type="submission" date="2019-03" db="EMBL/GenBank/DDBJ databases">
        <authorList>
            <person name="Zhang S."/>
        </authorList>
    </citation>
    <scope>NUCLEOTIDE SEQUENCE [LARGE SCALE GENOMIC DNA]</scope>
    <source>
        <strain evidence="1 2">S4J41</strain>
    </source>
</reference>
<dbReference type="AlphaFoldDB" id="A0A4R5EVH3"/>
<dbReference type="EMBL" id="SMFP01000004">
    <property type="protein sequence ID" value="TDE38935.1"/>
    <property type="molecule type" value="Genomic_DNA"/>
</dbReference>
<name>A0A4R5EVH3_9RHOB</name>
<evidence type="ECO:0000313" key="2">
    <source>
        <dbReference type="Proteomes" id="UP000294662"/>
    </source>
</evidence>